<protein>
    <submittedName>
        <fullName evidence="1">Uncharacterized protein</fullName>
    </submittedName>
</protein>
<evidence type="ECO:0000313" key="1">
    <source>
        <dbReference type="EMBL" id="QDJ96693.1"/>
    </source>
</evidence>
<evidence type="ECO:0000313" key="2">
    <source>
        <dbReference type="Proteomes" id="UP000317703"/>
    </source>
</evidence>
<organism evidence="1 2">
    <name type="scientific">Aeromonas phage PS1</name>
    <dbReference type="NCBI Taxonomy" id="2591406"/>
    <lineage>
        <taxon>Viruses</taxon>
        <taxon>Duplodnaviria</taxon>
        <taxon>Heunggongvirae</taxon>
        <taxon>Uroviricota</taxon>
        <taxon>Caudoviricetes</taxon>
        <taxon>Chimalliviridae</taxon>
        <taxon>Ferozepurvirus</taxon>
        <taxon>Ferozepurvirus PS1</taxon>
    </lineage>
</organism>
<gene>
    <name evidence="1" type="ORF">PS1_0182</name>
</gene>
<dbReference type="EMBL" id="MN032614">
    <property type="protein sequence ID" value="QDJ96693.1"/>
    <property type="molecule type" value="Genomic_DNA"/>
</dbReference>
<dbReference type="Proteomes" id="UP000317703">
    <property type="component" value="Segment"/>
</dbReference>
<proteinExistence type="predicted"/>
<accession>A0A514TUL9</accession>
<sequence>MKIIKYFWIVFFLTVSGVQANQQNPIKLQTGEVGNYLVVRLTSLVDQIVINNVTINRGACENPSIGNPKKGTILKFGQSKDWRWMVHNSYNGNNYPCEILEIAINTNGGVLTYTPQ</sequence>
<name>A0A514TUL9_9CAUD</name>
<reference evidence="1" key="1">
    <citation type="submission" date="2019-06" db="EMBL/GenBank/DDBJ databases">
        <title>Complete genome sequence of Aeromonas hydrophila bacteriophage PS1.</title>
        <authorList>
            <person name="Rai S."/>
            <person name="Tyagi A."/>
            <person name="Kumar N."/>
            <person name="Singh N."/>
        </authorList>
    </citation>
    <scope>NUCLEOTIDE SEQUENCE [LARGE SCALE GENOMIC DNA]</scope>
</reference>
<keyword evidence="2" id="KW-1185">Reference proteome</keyword>